<reference evidence="2 3" key="2">
    <citation type="journal article" date="2019" name="G3 (Bethesda)">
        <title>Hybrid Assembly of the Genome of the Entomopathogenic Nematode Steinernema carpocapsae Identifies the X-Chromosome.</title>
        <authorList>
            <person name="Serra L."/>
            <person name="Macchietto M."/>
            <person name="Macias-Munoz A."/>
            <person name="McGill C.J."/>
            <person name="Rodriguez I.M."/>
            <person name="Rodriguez B."/>
            <person name="Murad R."/>
            <person name="Mortazavi A."/>
        </authorList>
    </citation>
    <scope>NUCLEOTIDE SEQUENCE [LARGE SCALE GENOMIC DNA]</scope>
    <source>
        <strain evidence="2 3">ALL</strain>
    </source>
</reference>
<evidence type="ECO:0000313" key="2">
    <source>
        <dbReference type="EMBL" id="TKR63364.1"/>
    </source>
</evidence>
<evidence type="ECO:0000256" key="1">
    <source>
        <dbReference type="SAM" id="MobiDB-lite"/>
    </source>
</evidence>
<evidence type="ECO:0000313" key="3">
    <source>
        <dbReference type="Proteomes" id="UP000298663"/>
    </source>
</evidence>
<dbReference type="EMBL" id="AZBU02000010">
    <property type="protein sequence ID" value="TKR63364.1"/>
    <property type="molecule type" value="Genomic_DNA"/>
</dbReference>
<gene>
    <name evidence="2" type="ORF">L596_027204</name>
</gene>
<feature type="compositionally biased region" description="Polar residues" evidence="1">
    <location>
        <begin position="29"/>
        <end position="41"/>
    </location>
</feature>
<sequence length="217" mass="23862">MFRKQPLGKSFPFGCVVATKARLTPRPQEVSSITQEKARSQNARKGHRRNQDAVTVRTTCRSGAITVAAPRIQTRTNLRRICSRRYGNQGIRPAKPLFITCCYKCIPGVGLGCDTLAFYYYMFSDKSVPRFVDPLSACFLTLAKVSFICSRGGCRKGRSEVVIGNSVSAYILCNPSTARRKTLQERVSARTNCGGVVALAVTDSSPAWQRAGIQEKA</sequence>
<comment type="caution">
    <text evidence="2">The sequence shown here is derived from an EMBL/GenBank/DDBJ whole genome shotgun (WGS) entry which is preliminary data.</text>
</comment>
<feature type="region of interest" description="Disordered" evidence="1">
    <location>
        <begin position="26"/>
        <end position="52"/>
    </location>
</feature>
<organism evidence="2 3">
    <name type="scientific">Steinernema carpocapsae</name>
    <name type="common">Entomopathogenic nematode</name>
    <dbReference type="NCBI Taxonomy" id="34508"/>
    <lineage>
        <taxon>Eukaryota</taxon>
        <taxon>Metazoa</taxon>
        <taxon>Ecdysozoa</taxon>
        <taxon>Nematoda</taxon>
        <taxon>Chromadorea</taxon>
        <taxon>Rhabditida</taxon>
        <taxon>Tylenchina</taxon>
        <taxon>Panagrolaimomorpha</taxon>
        <taxon>Strongyloidoidea</taxon>
        <taxon>Steinernematidae</taxon>
        <taxon>Steinernema</taxon>
    </lineage>
</organism>
<name>A0A4U5M3L7_STECR</name>
<accession>A0A4U5M3L7</accession>
<reference evidence="2 3" key="1">
    <citation type="journal article" date="2015" name="Genome Biol.">
        <title>Comparative genomics of Steinernema reveals deeply conserved gene regulatory networks.</title>
        <authorList>
            <person name="Dillman A.R."/>
            <person name="Macchietto M."/>
            <person name="Porter C.F."/>
            <person name="Rogers A."/>
            <person name="Williams B."/>
            <person name="Antoshechkin I."/>
            <person name="Lee M.M."/>
            <person name="Goodwin Z."/>
            <person name="Lu X."/>
            <person name="Lewis E.E."/>
            <person name="Goodrich-Blair H."/>
            <person name="Stock S.P."/>
            <person name="Adams B.J."/>
            <person name="Sternberg P.W."/>
            <person name="Mortazavi A."/>
        </authorList>
    </citation>
    <scope>NUCLEOTIDE SEQUENCE [LARGE SCALE GENOMIC DNA]</scope>
    <source>
        <strain evidence="2 3">ALL</strain>
    </source>
</reference>
<dbReference type="AlphaFoldDB" id="A0A4U5M3L7"/>
<protein>
    <submittedName>
        <fullName evidence="2">Uncharacterized protein</fullName>
    </submittedName>
</protein>
<keyword evidence="3" id="KW-1185">Reference proteome</keyword>
<dbReference type="Proteomes" id="UP000298663">
    <property type="component" value="Unassembled WGS sequence"/>
</dbReference>
<proteinExistence type="predicted"/>